<proteinExistence type="inferred from homology"/>
<dbReference type="OrthoDB" id="1844152at2759"/>
<evidence type="ECO:0000256" key="2">
    <source>
        <dbReference type="ARBA" id="ARBA00010617"/>
    </source>
</evidence>
<dbReference type="GO" id="GO:0004497">
    <property type="term" value="F:monooxygenase activity"/>
    <property type="evidence" value="ECO:0007669"/>
    <property type="project" value="UniProtKB-KW"/>
</dbReference>
<protein>
    <recommendedName>
        <fullName evidence="13">Cytochrome P450</fullName>
    </recommendedName>
</protein>
<dbReference type="Gene3D" id="1.10.630.10">
    <property type="entry name" value="Cytochrome P450"/>
    <property type="match status" value="1"/>
</dbReference>
<gene>
    <name evidence="11" type="ORF">GQX73_g6755</name>
</gene>
<dbReference type="GO" id="GO:0005506">
    <property type="term" value="F:iron ion binding"/>
    <property type="evidence" value="ECO:0007669"/>
    <property type="project" value="InterPro"/>
</dbReference>
<dbReference type="Proteomes" id="UP000481858">
    <property type="component" value="Unassembled WGS sequence"/>
</dbReference>
<keyword evidence="4 8" id="KW-0560">Oxidoreductase</keyword>
<comment type="cofactor">
    <cofactor evidence="1 7">
        <name>heme</name>
        <dbReference type="ChEBI" id="CHEBI:30413"/>
    </cofactor>
</comment>
<keyword evidence="5 7" id="KW-0408">Iron</keyword>
<feature type="region of interest" description="Disordered" evidence="9">
    <location>
        <begin position="430"/>
        <end position="487"/>
    </location>
</feature>
<evidence type="ECO:0000256" key="10">
    <source>
        <dbReference type="SAM" id="Phobius"/>
    </source>
</evidence>
<feature type="binding site" description="axial binding residue" evidence="7">
    <location>
        <position position="505"/>
    </location>
    <ligand>
        <name>heme</name>
        <dbReference type="ChEBI" id="CHEBI:30413"/>
    </ligand>
    <ligandPart>
        <name>Fe</name>
        <dbReference type="ChEBI" id="CHEBI:18248"/>
    </ligandPart>
</feature>
<evidence type="ECO:0000256" key="5">
    <source>
        <dbReference type="ARBA" id="ARBA00023004"/>
    </source>
</evidence>
<evidence type="ECO:0008006" key="13">
    <source>
        <dbReference type="Google" id="ProtNLM"/>
    </source>
</evidence>
<dbReference type="InterPro" id="IPR001128">
    <property type="entry name" value="Cyt_P450"/>
</dbReference>
<dbReference type="AlphaFoldDB" id="A0A7C8N2P0"/>
<evidence type="ECO:0000256" key="1">
    <source>
        <dbReference type="ARBA" id="ARBA00001971"/>
    </source>
</evidence>
<reference evidence="11 12" key="1">
    <citation type="submission" date="2019-12" db="EMBL/GenBank/DDBJ databases">
        <title>Draft genome sequence of the ascomycete Xylaria multiplex DSM 110363.</title>
        <authorList>
            <person name="Buettner E."/>
            <person name="Kellner H."/>
        </authorList>
    </citation>
    <scope>NUCLEOTIDE SEQUENCE [LARGE SCALE GENOMIC DNA]</scope>
    <source>
        <strain evidence="11 12">DSM 110363</strain>
    </source>
</reference>
<dbReference type="SUPFAM" id="SSF48264">
    <property type="entry name" value="Cytochrome P450"/>
    <property type="match status" value="1"/>
</dbReference>
<dbReference type="GO" id="GO:0020037">
    <property type="term" value="F:heme binding"/>
    <property type="evidence" value="ECO:0007669"/>
    <property type="project" value="InterPro"/>
</dbReference>
<accession>A0A7C8N2P0</accession>
<organism evidence="11 12">
    <name type="scientific">Xylaria multiplex</name>
    <dbReference type="NCBI Taxonomy" id="323545"/>
    <lineage>
        <taxon>Eukaryota</taxon>
        <taxon>Fungi</taxon>
        <taxon>Dikarya</taxon>
        <taxon>Ascomycota</taxon>
        <taxon>Pezizomycotina</taxon>
        <taxon>Sordariomycetes</taxon>
        <taxon>Xylariomycetidae</taxon>
        <taxon>Xylariales</taxon>
        <taxon>Xylariaceae</taxon>
        <taxon>Xylaria</taxon>
    </lineage>
</organism>
<comment type="similarity">
    <text evidence="2 8">Belongs to the cytochrome P450 family.</text>
</comment>
<evidence type="ECO:0000256" key="6">
    <source>
        <dbReference type="ARBA" id="ARBA00023033"/>
    </source>
</evidence>
<dbReference type="Pfam" id="PF00067">
    <property type="entry name" value="p450"/>
    <property type="match status" value="2"/>
</dbReference>
<evidence type="ECO:0000256" key="8">
    <source>
        <dbReference type="RuleBase" id="RU000461"/>
    </source>
</evidence>
<keyword evidence="7 8" id="KW-0349">Heme</keyword>
<keyword evidence="10" id="KW-0472">Membrane</keyword>
<dbReference type="PROSITE" id="PS00086">
    <property type="entry name" value="CYTOCHROME_P450"/>
    <property type="match status" value="1"/>
</dbReference>
<dbReference type="InterPro" id="IPR036396">
    <property type="entry name" value="Cyt_P450_sf"/>
</dbReference>
<evidence type="ECO:0000256" key="3">
    <source>
        <dbReference type="ARBA" id="ARBA00022723"/>
    </source>
</evidence>
<keyword evidence="10" id="KW-1133">Transmembrane helix</keyword>
<evidence type="ECO:0000256" key="4">
    <source>
        <dbReference type="ARBA" id="ARBA00023002"/>
    </source>
</evidence>
<evidence type="ECO:0000313" key="11">
    <source>
        <dbReference type="EMBL" id="KAF2966816.1"/>
    </source>
</evidence>
<dbReference type="InterPro" id="IPR017972">
    <property type="entry name" value="Cyt_P450_CS"/>
</dbReference>
<evidence type="ECO:0000256" key="9">
    <source>
        <dbReference type="SAM" id="MobiDB-lite"/>
    </source>
</evidence>
<evidence type="ECO:0000256" key="7">
    <source>
        <dbReference type="PIRSR" id="PIRSR602403-1"/>
    </source>
</evidence>
<dbReference type="InterPro" id="IPR002403">
    <property type="entry name" value="Cyt_P450_E_grp-IV"/>
</dbReference>
<dbReference type="CDD" id="cd11041">
    <property type="entry name" value="CYP503A1-like"/>
    <property type="match status" value="1"/>
</dbReference>
<keyword evidence="3 7" id="KW-0479">Metal-binding</keyword>
<keyword evidence="6 8" id="KW-0503">Monooxygenase</keyword>
<dbReference type="InParanoid" id="A0A7C8N2P0"/>
<name>A0A7C8N2P0_9PEZI</name>
<dbReference type="PANTHER" id="PTHR46206">
    <property type="entry name" value="CYTOCHROME P450"/>
    <property type="match status" value="1"/>
</dbReference>
<dbReference type="PRINTS" id="PR00465">
    <property type="entry name" value="EP450IV"/>
</dbReference>
<feature type="compositionally biased region" description="Low complexity" evidence="9">
    <location>
        <begin position="430"/>
        <end position="480"/>
    </location>
</feature>
<sequence>MDAFHIQTLNFTPTANDISHQIQTNSRFIYYAALSTIAICVWLFQSPKRAPHVLAYEVPRRKWMFNADTLVKDSYGKFRDSVYQIRSTEGVRTIIPPTLVGELKGLPEDTLSAKTAVSEAMLSEYTHLSADAHSDILTLLLKTKATHNLQRMISVLREEFKFILAAEFPTCEDWTPFRVQPFMVRAVSRLSGRAFVGSSLSRSEEWMGVSVNFAITAFIAVTKLQFFPPWMRPVAQYLVSELRTIRKDLAKAQALLEPLIEERLNQTDMSDSDKPDDFIQWLSDALPDEEKRNYFIQAKMQLLLSASSIHTTSNLTTDCIYDLAVHQEMQDILREEAMEVFAEEDAWERRDSIAKLKKMDSFIKESQRLSGNITSFIRKVMKPIDLSDGTHLPSGTSLLTPLAGISFDERYFPDPEVFDGLRFWKLRQQRQSSSPIRPSSPTPLTRSPSSSTYLETTTTPSKSATTSSPSSPASSQSPTPLDSSKYQFTSIGDTNQNFGLGKHACPGRFFAAQEIKLILSHLLLNYDIKLRDGEARPKPLVFMMTKSPSQTAEVLFRRRKAI</sequence>
<keyword evidence="10" id="KW-0812">Transmembrane</keyword>
<feature type="transmembrane region" description="Helical" evidence="10">
    <location>
        <begin position="28"/>
        <end position="44"/>
    </location>
</feature>
<dbReference type="GO" id="GO:0016705">
    <property type="term" value="F:oxidoreductase activity, acting on paired donors, with incorporation or reduction of molecular oxygen"/>
    <property type="evidence" value="ECO:0007669"/>
    <property type="project" value="InterPro"/>
</dbReference>
<dbReference type="EMBL" id="WUBL01000080">
    <property type="protein sequence ID" value="KAF2966816.1"/>
    <property type="molecule type" value="Genomic_DNA"/>
</dbReference>
<comment type="caution">
    <text evidence="11">The sequence shown here is derived from an EMBL/GenBank/DDBJ whole genome shotgun (WGS) entry which is preliminary data.</text>
</comment>
<keyword evidence="12" id="KW-1185">Reference proteome</keyword>
<evidence type="ECO:0000313" key="12">
    <source>
        <dbReference type="Proteomes" id="UP000481858"/>
    </source>
</evidence>